<evidence type="ECO:0000313" key="7">
    <source>
        <dbReference type="Proteomes" id="UP000316921"/>
    </source>
</evidence>
<evidence type="ECO:0000256" key="4">
    <source>
        <dbReference type="ARBA" id="ARBA00023136"/>
    </source>
</evidence>
<feature type="transmembrane region" description="Helical" evidence="5">
    <location>
        <begin position="143"/>
        <end position="168"/>
    </location>
</feature>
<keyword evidence="5" id="KW-1003">Cell membrane</keyword>
<dbReference type="InterPro" id="IPR002781">
    <property type="entry name" value="TM_pro_TauE-like"/>
</dbReference>
<accession>A0A518BRW8</accession>
<dbReference type="Pfam" id="PF01925">
    <property type="entry name" value="TauE"/>
    <property type="match status" value="1"/>
</dbReference>
<keyword evidence="7" id="KW-1185">Reference proteome</keyword>
<feature type="transmembrane region" description="Helical" evidence="5">
    <location>
        <begin position="7"/>
        <end position="28"/>
    </location>
</feature>
<reference evidence="6 7" key="1">
    <citation type="submission" date="2019-02" db="EMBL/GenBank/DDBJ databases">
        <title>Deep-cultivation of Planctomycetes and their phenomic and genomic characterization uncovers novel biology.</title>
        <authorList>
            <person name="Wiegand S."/>
            <person name="Jogler M."/>
            <person name="Boedeker C."/>
            <person name="Pinto D."/>
            <person name="Vollmers J."/>
            <person name="Rivas-Marin E."/>
            <person name="Kohn T."/>
            <person name="Peeters S.H."/>
            <person name="Heuer A."/>
            <person name="Rast P."/>
            <person name="Oberbeckmann S."/>
            <person name="Bunk B."/>
            <person name="Jeske O."/>
            <person name="Meyerdierks A."/>
            <person name="Storesund J.E."/>
            <person name="Kallscheuer N."/>
            <person name="Luecker S."/>
            <person name="Lage O.M."/>
            <person name="Pohl T."/>
            <person name="Merkel B.J."/>
            <person name="Hornburger P."/>
            <person name="Mueller R.-W."/>
            <person name="Bruemmer F."/>
            <person name="Labrenz M."/>
            <person name="Spormann A.M."/>
            <person name="Op den Camp H."/>
            <person name="Overmann J."/>
            <person name="Amann R."/>
            <person name="Jetten M.S.M."/>
            <person name="Mascher T."/>
            <person name="Medema M.H."/>
            <person name="Devos D.P."/>
            <person name="Kaster A.-K."/>
            <person name="Ovreas L."/>
            <person name="Rohde M."/>
            <person name="Galperin M.Y."/>
            <person name="Jogler C."/>
        </authorList>
    </citation>
    <scope>NUCLEOTIDE SEQUENCE [LARGE SCALE GENOMIC DNA]</scope>
    <source>
        <strain evidence="6 7">Pla133</strain>
    </source>
</reference>
<dbReference type="EMBL" id="CP036287">
    <property type="protein sequence ID" value="QDU69717.1"/>
    <property type="molecule type" value="Genomic_DNA"/>
</dbReference>
<dbReference type="AlphaFoldDB" id="A0A518BRW8"/>
<keyword evidence="2 5" id="KW-0812">Transmembrane</keyword>
<dbReference type="RefSeq" id="WP_145069875.1">
    <property type="nucleotide sequence ID" value="NZ_CP036287.1"/>
</dbReference>
<feature type="transmembrane region" description="Helical" evidence="5">
    <location>
        <begin position="235"/>
        <end position="253"/>
    </location>
</feature>
<feature type="transmembrane region" description="Helical" evidence="5">
    <location>
        <begin position="205"/>
        <end position="223"/>
    </location>
</feature>
<evidence type="ECO:0000256" key="5">
    <source>
        <dbReference type="RuleBase" id="RU363041"/>
    </source>
</evidence>
<feature type="transmembrane region" description="Helical" evidence="5">
    <location>
        <begin position="180"/>
        <end position="199"/>
    </location>
</feature>
<evidence type="ECO:0000256" key="2">
    <source>
        <dbReference type="ARBA" id="ARBA00022692"/>
    </source>
</evidence>
<proteinExistence type="inferred from homology"/>
<gene>
    <name evidence="6" type="ORF">Pla133_48380</name>
</gene>
<dbReference type="Proteomes" id="UP000316921">
    <property type="component" value="Chromosome"/>
</dbReference>
<keyword evidence="3 5" id="KW-1133">Transmembrane helix</keyword>
<comment type="similarity">
    <text evidence="5">Belongs to the 4-toluene sulfonate uptake permease (TSUP) (TC 2.A.102) family.</text>
</comment>
<evidence type="ECO:0000256" key="3">
    <source>
        <dbReference type="ARBA" id="ARBA00022989"/>
    </source>
</evidence>
<dbReference type="GO" id="GO:0005886">
    <property type="term" value="C:plasma membrane"/>
    <property type="evidence" value="ECO:0007669"/>
    <property type="project" value="UniProtKB-SubCell"/>
</dbReference>
<evidence type="ECO:0000313" key="6">
    <source>
        <dbReference type="EMBL" id="QDU69717.1"/>
    </source>
</evidence>
<comment type="subcellular location">
    <subcellularLocation>
        <location evidence="5">Cell membrane</location>
        <topology evidence="5">Multi-pass membrane protein</topology>
    </subcellularLocation>
    <subcellularLocation>
        <location evidence="1">Membrane</location>
        <topology evidence="1">Multi-pass membrane protein</topology>
    </subcellularLocation>
</comment>
<protein>
    <recommendedName>
        <fullName evidence="5">Probable membrane transporter protein</fullName>
    </recommendedName>
</protein>
<evidence type="ECO:0000256" key="1">
    <source>
        <dbReference type="ARBA" id="ARBA00004141"/>
    </source>
</evidence>
<keyword evidence="4 5" id="KW-0472">Membrane</keyword>
<name>A0A518BRW8_9BACT</name>
<dbReference type="InterPro" id="IPR051598">
    <property type="entry name" value="TSUP/Inactive_protease-like"/>
</dbReference>
<dbReference type="KEGG" id="pbap:Pla133_48380"/>
<organism evidence="6 7">
    <name type="scientific">Engelhardtia mirabilis</name>
    <dbReference type="NCBI Taxonomy" id="2528011"/>
    <lineage>
        <taxon>Bacteria</taxon>
        <taxon>Pseudomonadati</taxon>
        <taxon>Planctomycetota</taxon>
        <taxon>Planctomycetia</taxon>
        <taxon>Planctomycetia incertae sedis</taxon>
        <taxon>Engelhardtia</taxon>
    </lineage>
</organism>
<dbReference type="PANTHER" id="PTHR43701">
    <property type="entry name" value="MEMBRANE TRANSPORTER PROTEIN MJ0441-RELATED"/>
    <property type="match status" value="1"/>
</dbReference>
<sequence>MPVVIGALLIGLSMGLLGAGGSILMVPILRYLCGQEVDTAFTGALFVVGGISFFACLPYARKGTVEWRSVGWFGVPSMVGTYEAGKYLAPLLGQWFPGRDGPIKLCLFAAMMLTAAWFMANPAELEAEEDRVQRTAWRMVFDGLIVGLVTGMVGVGGGFIIVPALVVLGGLDMKRAVGTSLAIISTKSFTGFVGWYLSAGEHVELDFGLLGAFIGVGALASFWGRSLGKKVSHRTLTRGFAVFLLLMGVLIFLRESGLLSL</sequence>
<feature type="transmembrane region" description="Helical" evidence="5">
    <location>
        <begin position="40"/>
        <end position="60"/>
    </location>
</feature>
<dbReference type="PANTHER" id="PTHR43701:SF2">
    <property type="entry name" value="MEMBRANE TRANSPORTER PROTEIN YJNA-RELATED"/>
    <property type="match status" value="1"/>
</dbReference>